<accession>A0ABU9ATQ3</accession>
<reference evidence="2 3" key="1">
    <citation type="submission" date="2024-04" db="EMBL/GenBank/DDBJ databases">
        <title>Luteolibacter sp. isolated from soil.</title>
        <authorList>
            <person name="An J."/>
        </authorList>
    </citation>
    <scope>NUCLEOTIDE SEQUENCE [LARGE SCALE GENOMIC DNA]</scope>
    <source>
        <strain evidence="2 3">Y139</strain>
    </source>
</reference>
<keyword evidence="3" id="KW-1185">Reference proteome</keyword>
<evidence type="ECO:0000313" key="3">
    <source>
        <dbReference type="Proteomes" id="UP001371305"/>
    </source>
</evidence>
<organism evidence="2 3">
    <name type="scientific">Luteolibacter soli</name>
    <dbReference type="NCBI Taxonomy" id="3135280"/>
    <lineage>
        <taxon>Bacteria</taxon>
        <taxon>Pseudomonadati</taxon>
        <taxon>Verrucomicrobiota</taxon>
        <taxon>Verrucomicrobiia</taxon>
        <taxon>Verrucomicrobiales</taxon>
        <taxon>Verrucomicrobiaceae</taxon>
        <taxon>Luteolibacter</taxon>
    </lineage>
</organism>
<proteinExistence type="predicted"/>
<dbReference type="EMBL" id="JBBUKT010000004">
    <property type="protein sequence ID" value="MEK7951132.1"/>
    <property type="molecule type" value="Genomic_DNA"/>
</dbReference>
<protein>
    <submittedName>
        <fullName evidence="2">Uncharacterized protein</fullName>
    </submittedName>
</protein>
<sequence>MKSFLSLALLATTVIAPGQVLHPDAREKVTNPPAPQKSDDTVIQRQPEEKKQSSPMGNDLPFFDPSAETVSWNGHTWAASDNRLFSARFERYLNQPEDNSEKAQEYRKTIDDILALVSPHHEGGPDFPSALKLLPKASTFPGDAKLCDSLSQAIYAAVLSKKDVKMTKEILEALETEKKRLIHNADVIAEGTELSAVQKTGGGGGGGGNNQNQTRGGAQPKPGTGTESVEYKESVRRVVEIEAMRKANQAKGEVQLLQAKVEYQTLILQFFVQRRFEHVLMASRFYYQIFNDGDSNLHIDRKSDMSKLFSESLGTSPTVSVLDSLASEAIRDVDQGVEAFTFLLEKQEYQSAAKRLSEAYMVGEFMPAIGTLPREQKRKVLEFVRESYKLLAAIDSKDYTTAGELTKKLKAMSGDFDATKPEAAIATYTRVSSMHIDAAKLAASKGDNEKAALEIKNAMEVWPQNPKLAEFDKLVEAGGGMAVAKNDFDRLLSEKNYREVFRRQYELAPAIAGDAAREDAFKQIITNLTRIEGALGKAKEFSKMEQNVAAWEQLAALRKEFPDDPNLGVEIEKLVSNGKDVANFTQALNRAREFEERRDKQVGAALSWYLKARSIYPRSEMAEAGIQRMLREILPDNGSKDEAKRDRDGKE</sequence>
<dbReference type="Proteomes" id="UP001371305">
    <property type="component" value="Unassembled WGS sequence"/>
</dbReference>
<gene>
    <name evidence="2" type="ORF">WKV53_11515</name>
</gene>
<dbReference type="RefSeq" id="WP_341404735.1">
    <property type="nucleotide sequence ID" value="NZ_JBBUKT010000004.1"/>
</dbReference>
<evidence type="ECO:0000313" key="2">
    <source>
        <dbReference type="EMBL" id="MEK7951132.1"/>
    </source>
</evidence>
<feature type="region of interest" description="Disordered" evidence="1">
    <location>
        <begin position="23"/>
        <end position="59"/>
    </location>
</feature>
<feature type="region of interest" description="Disordered" evidence="1">
    <location>
        <begin position="197"/>
        <end position="230"/>
    </location>
</feature>
<comment type="caution">
    <text evidence="2">The sequence shown here is derived from an EMBL/GenBank/DDBJ whole genome shotgun (WGS) entry which is preliminary data.</text>
</comment>
<feature type="compositionally biased region" description="Gly residues" evidence="1">
    <location>
        <begin position="200"/>
        <end position="209"/>
    </location>
</feature>
<feature type="region of interest" description="Disordered" evidence="1">
    <location>
        <begin position="632"/>
        <end position="651"/>
    </location>
</feature>
<name>A0ABU9ATQ3_9BACT</name>
<evidence type="ECO:0000256" key="1">
    <source>
        <dbReference type="SAM" id="MobiDB-lite"/>
    </source>
</evidence>
<feature type="compositionally biased region" description="Basic and acidic residues" evidence="1">
    <location>
        <begin position="37"/>
        <end position="52"/>
    </location>
</feature>